<evidence type="ECO:0000256" key="2">
    <source>
        <dbReference type="ARBA" id="ARBA00010663"/>
    </source>
</evidence>
<protein>
    <recommendedName>
        <fullName evidence="7">G-protein coupled receptors family 1 profile domain-containing protein</fullName>
    </recommendedName>
</protein>
<organism evidence="8 9">
    <name type="scientific">Strigamia maritima</name>
    <name type="common">European centipede</name>
    <name type="synonym">Geophilus maritimus</name>
    <dbReference type="NCBI Taxonomy" id="126957"/>
    <lineage>
        <taxon>Eukaryota</taxon>
        <taxon>Metazoa</taxon>
        <taxon>Ecdysozoa</taxon>
        <taxon>Arthropoda</taxon>
        <taxon>Myriapoda</taxon>
        <taxon>Chilopoda</taxon>
        <taxon>Pleurostigmophora</taxon>
        <taxon>Geophilomorpha</taxon>
        <taxon>Linotaeniidae</taxon>
        <taxon>Strigamia</taxon>
    </lineage>
</organism>
<evidence type="ECO:0000259" key="7">
    <source>
        <dbReference type="PROSITE" id="PS50262"/>
    </source>
</evidence>
<dbReference type="Gene3D" id="1.20.1070.10">
    <property type="entry name" value="Rhodopsin 7-helix transmembrane proteins"/>
    <property type="match status" value="1"/>
</dbReference>
<dbReference type="STRING" id="126957.T1J9R6"/>
<evidence type="ECO:0000256" key="4">
    <source>
        <dbReference type="ARBA" id="ARBA00022989"/>
    </source>
</evidence>
<evidence type="ECO:0000256" key="6">
    <source>
        <dbReference type="SAM" id="Phobius"/>
    </source>
</evidence>
<keyword evidence="3 6" id="KW-0812">Transmembrane</keyword>
<dbReference type="HOGENOM" id="CLU_895967_0_0_1"/>
<comment type="subcellular location">
    <subcellularLocation>
        <location evidence="1">Membrane</location>
    </subcellularLocation>
</comment>
<evidence type="ECO:0000256" key="3">
    <source>
        <dbReference type="ARBA" id="ARBA00022692"/>
    </source>
</evidence>
<dbReference type="InterPro" id="IPR017452">
    <property type="entry name" value="GPCR_Rhodpsn_7TM"/>
</dbReference>
<dbReference type="GO" id="GO:0016020">
    <property type="term" value="C:membrane"/>
    <property type="evidence" value="ECO:0007669"/>
    <property type="project" value="UniProtKB-SubCell"/>
</dbReference>
<dbReference type="CDD" id="cd00637">
    <property type="entry name" value="7tm_classA_rhodopsin-like"/>
    <property type="match status" value="1"/>
</dbReference>
<evidence type="ECO:0000256" key="1">
    <source>
        <dbReference type="ARBA" id="ARBA00004370"/>
    </source>
</evidence>
<dbReference type="GO" id="GO:0004930">
    <property type="term" value="F:G protein-coupled receptor activity"/>
    <property type="evidence" value="ECO:0007669"/>
    <property type="project" value="InterPro"/>
</dbReference>
<evidence type="ECO:0000313" key="8">
    <source>
        <dbReference type="EnsemblMetazoa" id="SMAR010463-PA"/>
    </source>
</evidence>
<dbReference type="PROSITE" id="PS50262">
    <property type="entry name" value="G_PROTEIN_RECEP_F1_2"/>
    <property type="match status" value="1"/>
</dbReference>
<comment type="similarity">
    <text evidence="2">Belongs to the G-protein coupled receptor 1 family.</text>
</comment>
<dbReference type="SUPFAM" id="SSF81321">
    <property type="entry name" value="Family A G protein-coupled receptor-like"/>
    <property type="match status" value="1"/>
</dbReference>
<dbReference type="InterPro" id="IPR000276">
    <property type="entry name" value="GPCR_Rhodpsn"/>
</dbReference>
<keyword evidence="5 6" id="KW-0472">Membrane</keyword>
<feature type="transmembrane region" description="Helical" evidence="6">
    <location>
        <begin position="96"/>
        <end position="117"/>
    </location>
</feature>
<dbReference type="Pfam" id="PF00001">
    <property type="entry name" value="7tm_1"/>
    <property type="match status" value="1"/>
</dbReference>
<evidence type="ECO:0000256" key="5">
    <source>
        <dbReference type="ARBA" id="ARBA00023136"/>
    </source>
</evidence>
<name>T1J9R6_STRMM</name>
<evidence type="ECO:0000313" key="9">
    <source>
        <dbReference type="Proteomes" id="UP000014500"/>
    </source>
</evidence>
<dbReference type="EnsemblMetazoa" id="SMAR010463-RA">
    <property type="protein sequence ID" value="SMAR010463-PA"/>
    <property type="gene ID" value="SMAR010463"/>
</dbReference>
<feature type="transmembrane region" description="Helical" evidence="6">
    <location>
        <begin position="20"/>
        <end position="41"/>
    </location>
</feature>
<proteinExistence type="inferred from homology"/>
<feature type="transmembrane region" description="Helical" evidence="6">
    <location>
        <begin position="222"/>
        <end position="250"/>
    </location>
</feature>
<dbReference type="AlphaFoldDB" id="T1J9R6"/>
<dbReference type="EMBL" id="JH431978">
    <property type="status" value="NOT_ANNOTATED_CDS"/>
    <property type="molecule type" value="Genomic_DNA"/>
</dbReference>
<reference evidence="9" key="1">
    <citation type="submission" date="2011-05" db="EMBL/GenBank/DDBJ databases">
        <authorList>
            <person name="Richards S.R."/>
            <person name="Qu J."/>
            <person name="Jiang H."/>
            <person name="Jhangiani S.N."/>
            <person name="Agravi P."/>
            <person name="Goodspeed R."/>
            <person name="Gross S."/>
            <person name="Mandapat C."/>
            <person name="Jackson L."/>
            <person name="Mathew T."/>
            <person name="Pu L."/>
            <person name="Thornton R."/>
            <person name="Saada N."/>
            <person name="Wilczek-Boney K.B."/>
            <person name="Lee S."/>
            <person name="Kovar C."/>
            <person name="Wu Y."/>
            <person name="Scherer S.E."/>
            <person name="Worley K.C."/>
            <person name="Muzny D.M."/>
            <person name="Gibbs R."/>
        </authorList>
    </citation>
    <scope>NUCLEOTIDE SEQUENCE</scope>
    <source>
        <strain evidence="9">Brora</strain>
    </source>
</reference>
<accession>T1J9R6</accession>
<dbReference type="Proteomes" id="UP000014500">
    <property type="component" value="Unassembled WGS sequence"/>
</dbReference>
<keyword evidence="9" id="KW-1185">Reference proteome</keyword>
<feature type="transmembrane region" description="Helical" evidence="6">
    <location>
        <begin position="271"/>
        <end position="290"/>
    </location>
</feature>
<reference evidence="8" key="2">
    <citation type="submission" date="2015-02" db="UniProtKB">
        <authorList>
            <consortium name="EnsemblMetazoa"/>
        </authorList>
    </citation>
    <scope>IDENTIFICATION</scope>
</reference>
<keyword evidence="4 6" id="KW-1133">Transmembrane helix</keyword>
<dbReference type="PhylomeDB" id="T1J9R6"/>
<feature type="domain" description="G-protein coupled receptors family 1 profile" evidence="7">
    <location>
        <begin position="128"/>
        <end position="310"/>
    </location>
</feature>
<feature type="transmembrane region" description="Helical" evidence="6">
    <location>
        <begin position="137"/>
        <end position="158"/>
    </location>
</feature>
<sequence length="310" mass="34823">MSDNSSELCLNYEPPIEFTVSTLIVQAILCITTNTIVLFALRHNRIVVLSGMGYFNPDTCNVDTMLKILATIGMLNCCSQISFQVVSFTYVYKIALCRYLIGNGISVGFTYVSLIVHRMNGLDLVCKWVFGHHVCQLQASITRLMNFSTIWFVALLGFERYTHHLKPQEYPLTLSNINLKVILNGIFFILLIAVSGPLYGWGEYSFIKPLGMCGLKLKSKNIGTQLLFSFTVYVFLPSVATCSWLVMVMVKSEPVISLIKTEKSFTNRSSINTLSLGSFIFLLLEIPAYIGNIVQYFEINLDSNIVFSLS</sequence>
<feature type="transmembrane region" description="Helical" evidence="6">
    <location>
        <begin position="179"/>
        <end position="202"/>
    </location>
</feature>